<proteinExistence type="predicted"/>
<protein>
    <recommendedName>
        <fullName evidence="2">Ig-like domain-containing protein</fullName>
    </recommendedName>
</protein>
<accession>A0A672L6Q0</accession>
<dbReference type="PANTHER" id="PTHR21063">
    <property type="entry name" value="LFA-3"/>
    <property type="match status" value="1"/>
</dbReference>
<dbReference type="SUPFAM" id="SSF48726">
    <property type="entry name" value="Immunoglobulin"/>
    <property type="match status" value="2"/>
</dbReference>
<dbReference type="InterPro" id="IPR003599">
    <property type="entry name" value="Ig_sub"/>
</dbReference>
<dbReference type="Proteomes" id="UP000472262">
    <property type="component" value="Unassembled WGS sequence"/>
</dbReference>
<evidence type="ECO:0000259" key="2">
    <source>
        <dbReference type="PROSITE" id="PS50835"/>
    </source>
</evidence>
<evidence type="ECO:0000313" key="4">
    <source>
        <dbReference type="Proteomes" id="UP000472262"/>
    </source>
</evidence>
<dbReference type="InParanoid" id="A0A672L6Q0"/>
<organism evidence="3 4">
    <name type="scientific">Sinocyclocheilus grahami</name>
    <name type="common">Dianchi golden-line fish</name>
    <name type="synonym">Barbus grahami</name>
    <dbReference type="NCBI Taxonomy" id="75366"/>
    <lineage>
        <taxon>Eukaryota</taxon>
        <taxon>Metazoa</taxon>
        <taxon>Chordata</taxon>
        <taxon>Craniata</taxon>
        <taxon>Vertebrata</taxon>
        <taxon>Euteleostomi</taxon>
        <taxon>Actinopterygii</taxon>
        <taxon>Neopterygii</taxon>
        <taxon>Teleostei</taxon>
        <taxon>Ostariophysi</taxon>
        <taxon>Cypriniformes</taxon>
        <taxon>Cyprinidae</taxon>
        <taxon>Cyprininae</taxon>
        <taxon>Sinocyclocheilus</taxon>
    </lineage>
</organism>
<reference evidence="3" key="2">
    <citation type="submission" date="2025-09" db="UniProtKB">
        <authorList>
            <consortium name="Ensembl"/>
        </authorList>
    </citation>
    <scope>IDENTIFICATION</scope>
</reference>
<dbReference type="InterPro" id="IPR036179">
    <property type="entry name" value="Ig-like_dom_sf"/>
</dbReference>
<keyword evidence="1" id="KW-0812">Transmembrane</keyword>
<evidence type="ECO:0000256" key="1">
    <source>
        <dbReference type="SAM" id="Phobius"/>
    </source>
</evidence>
<evidence type="ECO:0000313" key="3">
    <source>
        <dbReference type="Ensembl" id="ENSSGRP00000020030.1"/>
    </source>
</evidence>
<dbReference type="AlphaFoldDB" id="A0A672L6Q0"/>
<keyword evidence="4" id="KW-1185">Reference proteome</keyword>
<reference evidence="3" key="1">
    <citation type="submission" date="2025-08" db="UniProtKB">
        <authorList>
            <consortium name="Ensembl"/>
        </authorList>
    </citation>
    <scope>IDENTIFICATION</scope>
</reference>
<dbReference type="Gene3D" id="2.60.40.10">
    <property type="entry name" value="Immunoglobulins"/>
    <property type="match status" value="2"/>
</dbReference>
<feature type="domain" description="Ig-like" evidence="2">
    <location>
        <begin position="1"/>
        <end position="93"/>
    </location>
</feature>
<dbReference type="Pfam" id="PF07686">
    <property type="entry name" value="V-set"/>
    <property type="match status" value="2"/>
</dbReference>
<sequence length="249" mass="28374">GDTDEVKSMSVMEGQSVTLLNDVAELHKDDEIEWRFNSTRIAKAKIPEYENDGRFRDRLKLDHQTGSLTITNTRTTDSGDYKLSIIAGNKEITKRFNSVSVMEGDSVTLKIDVTDKQGYDKIEWRFGEERIARIKGVNGTYYDEVWRFRGRLQLDHTGSLTIRNTTTEHTGVYHLSMKVGNEDIPKIYRVTVYDSVHYCGTAEVVIRLVISALMGVAAVAAIVVLVYDIKSRTGEKRTDINLRQRSIRY</sequence>
<dbReference type="Ensembl" id="ENSSGRT00000021641.1">
    <property type="protein sequence ID" value="ENSSGRP00000020030.1"/>
    <property type="gene ID" value="ENSSGRG00000012125.1"/>
</dbReference>
<dbReference type="PANTHER" id="PTHR21063:SF4">
    <property type="entry name" value="CD48 ANTIGEN-RELATED"/>
    <property type="match status" value="1"/>
</dbReference>
<dbReference type="PROSITE" id="PS50835">
    <property type="entry name" value="IG_LIKE"/>
    <property type="match status" value="1"/>
</dbReference>
<dbReference type="InterPro" id="IPR013783">
    <property type="entry name" value="Ig-like_fold"/>
</dbReference>
<dbReference type="SMART" id="SM00409">
    <property type="entry name" value="IG"/>
    <property type="match status" value="2"/>
</dbReference>
<keyword evidence="1" id="KW-0472">Membrane</keyword>
<feature type="transmembrane region" description="Helical" evidence="1">
    <location>
        <begin position="204"/>
        <end position="227"/>
    </location>
</feature>
<dbReference type="InterPro" id="IPR007110">
    <property type="entry name" value="Ig-like_dom"/>
</dbReference>
<name>A0A672L6Q0_SINGR</name>
<keyword evidence="1" id="KW-1133">Transmembrane helix</keyword>
<dbReference type="InterPro" id="IPR013106">
    <property type="entry name" value="Ig_V-set"/>
</dbReference>